<dbReference type="Proteomes" id="UP001501183">
    <property type="component" value="Unassembled WGS sequence"/>
</dbReference>
<dbReference type="SMART" id="SM00953">
    <property type="entry name" value="RES"/>
    <property type="match status" value="1"/>
</dbReference>
<feature type="domain" description="RES" evidence="1">
    <location>
        <begin position="54"/>
        <end position="186"/>
    </location>
</feature>
<accession>A0ABP8PTH9</accession>
<dbReference type="InterPro" id="IPR014914">
    <property type="entry name" value="RES_dom"/>
</dbReference>
<comment type="caution">
    <text evidence="2">The sequence shown here is derived from an EMBL/GenBank/DDBJ whole genome shotgun (WGS) entry which is preliminary data.</text>
</comment>
<dbReference type="EMBL" id="BAABFB010000115">
    <property type="protein sequence ID" value="GAA4492094.1"/>
    <property type="molecule type" value="Genomic_DNA"/>
</dbReference>
<name>A0ABP8PTH9_9NOCA</name>
<evidence type="ECO:0000313" key="2">
    <source>
        <dbReference type="EMBL" id="GAA4492094.1"/>
    </source>
</evidence>
<reference evidence="3" key="1">
    <citation type="journal article" date="2019" name="Int. J. Syst. Evol. Microbiol.">
        <title>The Global Catalogue of Microorganisms (GCM) 10K type strain sequencing project: providing services to taxonomists for standard genome sequencing and annotation.</title>
        <authorList>
            <consortium name="The Broad Institute Genomics Platform"/>
            <consortium name="The Broad Institute Genome Sequencing Center for Infectious Disease"/>
            <person name="Wu L."/>
            <person name="Ma J."/>
        </authorList>
    </citation>
    <scope>NUCLEOTIDE SEQUENCE [LARGE SCALE GENOMIC DNA]</scope>
    <source>
        <strain evidence="3">JCM 32206</strain>
    </source>
</reference>
<protein>
    <submittedName>
        <fullName evidence="2">RES family NAD+ phosphorylase</fullName>
    </submittedName>
</protein>
<sequence>MPPLPHPPGVDALRAAGIQPDEYLELPADTMIWRVHRTSGTHVLPWNALRTYGPILRFDPHPRPRKDHPRHGVWYGASDVPGALAEMFQATHVIDRTAGTPYLTGLQFTRPLCLLDVAGFGDGRWPTRVGGNFALGTAAHGIAQHWARTIRAAHPDLDGLAYRGRFSGGLCLALFTPAASAFPPTPALSLPLDHPGLASRLAGAARRVGYILT</sequence>
<proteinExistence type="predicted"/>
<dbReference type="Pfam" id="PF08808">
    <property type="entry name" value="RES"/>
    <property type="match status" value="1"/>
</dbReference>
<dbReference type="RefSeq" id="WP_345353665.1">
    <property type="nucleotide sequence ID" value="NZ_BAABFB010000115.1"/>
</dbReference>
<gene>
    <name evidence="2" type="ORF">GCM10023094_56710</name>
</gene>
<evidence type="ECO:0000259" key="1">
    <source>
        <dbReference type="SMART" id="SM00953"/>
    </source>
</evidence>
<evidence type="ECO:0000313" key="3">
    <source>
        <dbReference type="Proteomes" id="UP001501183"/>
    </source>
</evidence>
<keyword evidence="3" id="KW-1185">Reference proteome</keyword>
<organism evidence="2 3">
    <name type="scientific">Rhodococcus olei</name>
    <dbReference type="NCBI Taxonomy" id="2161675"/>
    <lineage>
        <taxon>Bacteria</taxon>
        <taxon>Bacillati</taxon>
        <taxon>Actinomycetota</taxon>
        <taxon>Actinomycetes</taxon>
        <taxon>Mycobacteriales</taxon>
        <taxon>Nocardiaceae</taxon>
        <taxon>Rhodococcus</taxon>
    </lineage>
</organism>